<dbReference type="Proteomes" id="UP001583172">
    <property type="component" value="Unassembled WGS sequence"/>
</dbReference>
<protein>
    <recommendedName>
        <fullName evidence="4">UmuC domain-containing protein</fullName>
    </recommendedName>
</protein>
<dbReference type="SUPFAM" id="SSF56672">
    <property type="entry name" value="DNA/RNA polymerases"/>
    <property type="match status" value="1"/>
</dbReference>
<evidence type="ECO:0000313" key="6">
    <source>
        <dbReference type="Proteomes" id="UP001583172"/>
    </source>
</evidence>
<evidence type="ECO:0000313" key="5">
    <source>
        <dbReference type="EMBL" id="KAL1839758.1"/>
    </source>
</evidence>
<dbReference type="InterPro" id="IPR043502">
    <property type="entry name" value="DNA/RNA_pol_sf"/>
</dbReference>
<keyword evidence="2" id="KW-0496">Mitochondrion</keyword>
<proteinExistence type="predicted"/>
<evidence type="ECO:0000256" key="1">
    <source>
        <dbReference type="ARBA" id="ARBA00004173"/>
    </source>
</evidence>
<feature type="region of interest" description="Disordered" evidence="3">
    <location>
        <begin position="458"/>
        <end position="484"/>
    </location>
</feature>
<evidence type="ECO:0000256" key="2">
    <source>
        <dbReference type="ARBA" id="ARBA00023128"/>
    </source>
</evidence>
<dbReference type="Gene3D" id="3.30.1490.100">
    <property type="entry name" value="DNA polymerase, Y-family, little finger domain"/>
    <property type="match status" value="1"/>
</dbReference>
<feature type="region of interest" description="Disordered" evidence="3">
    <location>
        <begin position="602"/>
        <end position="717"/>
    </location>
</feature>
<dbReference type="PANTHER" id="PTHR46404">
    <property type="entry name" value="DNA POLYMERASE IOTA"/>
    <property type="match status" value="1"/>
</dbReference>
<feature type="compositionally biased region" description="Acidic residues" evidence="3">
    <location>
        <begin position="685"/>
        <end position="697"/>
    </location>
</feature>
<accession>A0ABR3VDJ1</accession>
<dbReference type="InterPro" id="IPR036775">
    <property type="entry name" value="DNA_pol_Y-fam_lit_finger_sf"/>
</dbReference>
<reference evidence="5 6" key="1">
    <citation type="journal article" date="2024" name="Commun. Biol.">
        <title>Comparative genomic analysis of thermophilic fungi reveals convergent evolutionary adaptations and gene losses.</title>
        <authorList>
            <person name="Steindorff A.S."/>
            <person name="Aguilar-Pontes M.V."/>
            <person name="Robinson A.J."/>
            <person name="Andreopoulos B."/>
            <person name="LaButti K."/>
            <person name="Kuo A."/>
            <person name="Mondo S."/>
            <person name="Riley R."/>
            <person name="Otillar R."/>
            <person name="Haridas S."/>
            <person name="Lipzen A."/>
            <person name="Grimwood J."/>
            <person name="Schmutz J."/>
            <person name="Clum A."/>
            <person name="Reid I.D."/>
            <person name="Moisan M.C."/>
            <person name="Butler G."/>
            <person name="Nguyen T.T.M."/>
            <person name="Dewar K."/>
            <person name="Conant G."/>
            <person name="Drula E."/>
            <person name="Henrissat B."/>
            <person name="Hansel C."/>
            <person name="Singer S."/>
            <person name="Hutchinson M.I."/>
            <person name="de Vries R.P."/>
            <person name="Natvig D.O."/>
            <person name="Powell A.J."/>
            <person name="Tsang A."/>
            <person name="Grigoriev I.V."/>
        </authorList>
    </citation>
    <scope>NUCLEOTIDE SEQUENCE [LARGE SCALE GENOMIC DNA]</scope>
    <source>
        <strain evidence="5 6">CBS 620.91</strain>
    </source>
</reference>
<dbReference type="Gene3D" id="3.40.1170.60">
    <property type="match status" value="1"/>
</dbReference>
<feature type="compositionally biased region" description="Basic and acidic residues" evidence="3">
    <location>
        <begin position="669"/>
        <end position="684"/>
    </location>
</feature>
<comment type="caution">
    <text evidence="5">The sequence shown here is derived from an EMBL/GenBank/DDBJ whole genome shotgun (WGS) entry which is preliminary data.</text>
</comment>
<dbReference type="EMBL" id="JAZGSY010000141">
    <property type="protein sequence ID" value="KAL1839758.1"/>
    <property type="molecule type" value="Genomic_DNA"/>
</dbReference>
<comment type="subcellular location">
    <subcellularLocation>
        <location evidence="1">Mitochondrion</location>
    </subcellularLocation>
</comment>
<gene>
    <name evidence="5" type="ORF">VTJ49DRAFT_1181</name>
</gene>
<sequence>MEVISISNAAPPRRRPGRHHDRVILHIDLDCFYAQCVENRQPSLRSLPLGIKQKGILATCNYVARRHGVKKLMPIAEARRICPDLVLADGEDLSPFRDVSKRLYSLVRSHSWNGKVERLGLDEIFVDASDIISYNAELLNPNALAQSWFCLSRPDPEVGFEFDATSFAGCVHGVEDEACQVADPTLRMRLLLGSHLARYLRMKIEEEGYTSSCGIATNKLLAKLAGDKNKPQNQTTLLTPSPEDVLVFMDPHPLRKVPGIGSKIARLLQGFVLDGASGEAPPRDDESGVSATVGQVRTHPAASAPALERLLAGPGAEKGIGRRVWALLHGLDDTDVKPGRDVPTQISIEDSFKGGLTTLPEIRQAMVAITASLLRRIRVDLLVEEGGEPGTGADAPAISETKAKAKAKKKTRWLACPRTIRLSTRPYTNPAENKPYNFARASRSAPLPSFVFSALSNNNNNSSSNGTNSHDYNSNTPPLNSNNDTILHQTADRLVTTTLLPLFHKLNPPISATATSSISASTHQPLLRANPNTANQPPKPEGNGMYNIGLINICVTNMSGAGAANSTVTGGGGITELFRRQEEWLAGFQVVDGHGCAPAAAAAAPAPAPAPAAADRDSDADDDDYQGGGGCRGGQHDLLPDTNPKPPPPNPGCHALGQVEGDLVSPGDVDSHGKEEDEESRMSWEWDDDDDNGDDCYDTIKARHGDDDNDNGGGGNTVRCPLCERVIPLFAVAAHERYHALGEE</sequence>
<dbReference type="Pfam" id="PF00817">
    <property type="entry name" value="IMS"/>
    <property type="match status" value="1"/>
</dbReference>
<dbReference type="InterPro" id="IPR001126">
    <property type="entry name" value="UmuC"/>
</dbReference>
<dbReference type="PANTHER" id="PTHR46404:SF1">
    <property type="entry name" value="DNA POLYMERASE IOTA"/>
    <property type="match status" value="1"/>
</dbReference>
<dbReference type="Gene3D" id="3.30.70.270">
    <property type="match status" value="1"/>
</dbReference>
<feature type="domain" description="UmuC" evidence="4">
    <location>
        <begin position="24"/>
        <end position="261"/>
    </location>
</feature>
<dbReference type="PROSITE" id="PS50173">
    <property type="entry name" value="UMUC"/>
    <property type="match status" value="1"/>
</dbReference>
<feature type="region of interest" description="Disordered" evidence="3">
    <location>
        <begin position="514"/>
        <end position="541"/>
    </location>
</feature>
<dbReference type="InterPro" id="IPR043128">
    <property type="entry name" value="Rev_trsase/Diguanyl_cyclase"/>
</dbReference>
<keyword evidence="6" id="KW-1185">Reference proteome</keyword>
<evidence type="ECO:0000259" key="4">
    <source>
        <dbReference type="PROSITE" id="PS50173"/>
    </source>
</evidence>
<name>A0ABR3VDJ1_HUMIN</name>
<organism evidence="5 6">
    <name type="scientific">Humicola insolens</name>
    <name type="common">Soft-rot fungus</name>
    <dbReference type="NCBI Taxonomy" id="85995"/>
    <lineage>
        <taxon>Eukaryota</taxon>
        <taxon>Fungi</taxon>
        <taxon>Dikarya</taxon>
        <taxon>Ascomycota</taxon>
        <taxon>Pezizomycotina</taxon>
        <taxon>Sordariomycetes</taxon>
        <taxon>Sordariomycetidae</taxon>
        <taxon>Sordariales</taxon>
        <taxon>Chaetomiaceae</taxon>
        <taxon>Mycothermus</taxon>
    </lineage>
</organism>
<feature type="compositionally biased region" description="Low complexity" evidence="3">
    <location>
        <begin position="458"/>
        <end position="469"/>
    </location>
</feature>
<feature type="compositionally biased region" description="Polar residues" evidence="3">
    <location>
        <begin position="470"/>
        <end position="484"/>
    </location>
</feature>
<evidence type="ECO:0000256" key="3">
    <source>
        <dbReference type="SAM" id="MobiDB-lite"/>
    </source>
</evidence>